<dbReference type="Gene3D" id="2.60.120.10">
    <property type="entry name" value="Jelly Rolls"/>
    <property type="match status" value="1"/>
</dbReference>
<dbReference type="InterPro" id="IPR014710">
    <property type="entry name" value="RmlC-like_jellyroll"/>
</dbReference>
<proteinExistence type="predicted"/>
<sequence>MTLIQHADARVTETPNGIMTTLASPTQGGASRSLWRTEAKPGAQGPLHDFDTEQIWTWLTGAATVELGEETFTVQAGDTVIMPPRTTRRIVADAHQGYTAVVTAQGEARAFGADGTEFGTPAWIA</sequence>
<feature type="domain" description="Cupin type-2" evidence="2">
    <location>
        <begin position="37"/>
        <end position="93"/>
    </location>
</feature>
<dbReference type="InterPro" id="IPR011051">
    <property type="entry name" value="RmlC_Cupin_sf"/>
</dbReference>
<feature type="compositionally biased region" description="Polar residues" evidence="1">
    <location>
        <begin position="18"/>
        <end position="30"/>
    </location>
</feature>
<dbReference type="SUPFAM" id="SSF51182">
    <property type="entry name" value="RmlC-like cupins"/>
    <property type="match status" value="1"/>
</dbReference>
<evidence type="ECO:0000313" key="4">
    <source>
        <dbReference type="Proteomes" id="UP001612741"/>
    </source>
</evidence>
<dbReference type="InterPro" id="IPR013096">
    <property type="entry name" value="Cupin_2"/>
</dbReference>
<gene>
    <name evidence="3" type="ORF">ACIBG2_20495</name>
</gene>
<reference evidence="3 4" key="1">
    <citation type="submission" date="2024-10" db="EMBL/GenBank/DDBJ databases">
        <title>The Natural Products Discovery Center: Release of the First 8490 Sequenced Strains for Exploring Actinobacteria Biosynthetic Diversity.</title>
        <authorList>
            <person name="Kalkreuter E."/>
            <person name="Kautsar S.A."/>
            <person name="Yang D."/>
            <person name="Bader C.D."/>
            <person name="Teijaro C.N."/>
            <person name="Fluegel L."/>
            <person name="Davis C.M."/>
            <person name="Simpson J.R."/>
            <person name="Lauterbach L."/>
            <person name="Steele A.D."/>
            <person name="Gui C."/>
            <person name="Meng S."/>
            <person name="Li G."/>
            <person name="Viehrig K."/>
            <person name="Ye F."/>
            <person name="Su P."/>
            <person name="Kiefer A.F."/>
            <person name="Nichols A."/>
            <person name="Cepeda A.J."/>
            <person name="Yan W."/>
            <person name="Fan B."/>
            <person name="Jiang Y."/>
            <person name="Adhikari A."/>
            <person name="Zheng C.-J."/>
            <person name="Schuster L."/>
            <person name="Cowan T.M."/>
            <person name="Smanski M.J."/>
            <person name="Chevrette M.G."/>
            <person name="De Carvalho L.P.S."/>
            <person name="Shen B."/>
        </authorList>
    </citation>
    <scope>NUCLEOTIDE SEQUENCE [LARGE SCALE GENOMIC DNA]</scope>
    <source>
        <strain evidence="3 4">NPDC050545</strain>
    </source>
</reference>
<dbReference type="EMBL" id="JBITGY010000005">
    <property type="protein sequence ID" value="MFI6499781.1"/>
    <property type="molecule type" value="Genomic_DNA"/>
</dbReference>
<evidence type="ECO:0000313" key="3">
    <source>
        <dbReference type="EMBL" id="MFI6499781.1"/>
    </source>
</evidence>
<evidence type="ECO:0000256" key="1">
    <source>
        <dbReference type="SAM" id="MobiDB-lite"/>
    </source>
</evidence>
<evidence type="ECO:0000259" key="2">
    <source>
        <dbReference type="Pfam" id="PF07883"/>
    </source>
</evidence>
<name>A0ABW7YVM9_9ACTN</name>
<feature type="region of interest" description="Disordered" evidence="1">
    <location>
        <begin position="18"/>
        <end position="47"/>
    </location>
</feature>
<keyword evidence="4" id="KW-1185">Reference proteome</keyword>
<dbReference type="RefSeq" id="WP_397083300.1">
    <property type="nucleotide sequence ID" value="NZ_JBITGY010000005.1"/>
</dbReference>
<dbReference type="Proteomes" id="UP001612741">
    <property type="component" value="Unassembled WGS sequence"/>
</dbReference>
<dbReference type="Pfam" id="PF07883">
    <property type="entry name" value="Cupin_2"/>
    <property type="match status" value="1"/>
</dbReference>
<comment type="caution">
    <text evidence="3">The sequence shown here is derived from an EMBL/GenBank/DDBJ whole genome shotgun (WGS) entry which is preliminary data.</text>
</comment>
<protein>
    <submittedName>
        <fullName evidence="3">Cupin domain-containing protein</fullName>
    </submittedName>
</protein>
<organism evidence="3 4">
    <name type="scientific">Nonomuraea typhae</name>
    <dbReference type="NCBI Taxonomy" id="2603600"/>
    <lineage>
        <taxon>Bacteria</taxon>
        <taxon>Bacillati</taxon>
        <taxon>Actinomycetota</taxon>
        <taxon>Actinomycetes</taxon>
        <taxon>Streptosporangiales</taxon>
        <taxon>Streptosporangiaceae</taxon>
        <taxon>Nonomuraea</taxon>
    </lineage>
</organism>
<accession>A0ABW7YVM9</accession>